<name>A0A5N7AF07_9EURO</name>
<dbReference type="InterPro" id="IPR036770">
    <property type="entry name" value="Ankyrin_rpt-contain_sf"/>
</dbReference>
<evidence type="ECO:0000313" key="2">
    <source>
        <dbReference type="Proteomes" id="UP000326268"/>
    </source>
</evidence>
<dbReference type="GeneID" id="43656336"/>
<keyword evidence="2" id="KW-1185">Reference proteome</keyword>
<dbReference type="Proteomes" id="UP000326268">
    <property type="component" value="Unassembled WGS sequence"/>
</dbReference>
<sequence>MAQRDALPPKPYYDMILQKLSSGQLNYKQESILEENMAWAVKQGRPDIFQMHLKAGVDPNSYTRPGRPMLSHAACEGQIESARILLRYRADPCLPSLCGGQTPLKYTVYGTATTSRRKGEVANMIDLVLGAGAPYRTTSCDRRRLPDGKHDIRDCKHCFYGRCRWRLEINVHEDFLPSEVNLAEKRAVIFELEVPKCFASYRDTTWRMIYSLCQQRFSSPSDKPELLLKEYSQLKLYNNSKADQNLSLASHIESFLGTHYKSKRLPAKEKNVLLPLGLQFHTMTENETLPFAALYSTPDFAADAPGPSSYKAIASITECPSRRSVHEYVAHQNVMGGKSRRWMSILSELGSLNINFSLQDTAILFRLLVLQAGPQLKNDSLRAVHYVFRDVNFCRRLIEQIEQHVEIISPNWREYYYMETLLTLTVQLCEISCSESQRQAHDLLLKIRGITLVWTTALRSEMRRAPEADTAESAATYCFFSALLCRRTFALQACSGQGLDAESFKDFIEATVTMQESSVIDVSAFMTFTRNMLVRDIKMAAALRPMLRQAVTVY</sequence>
<proteinExistence type="predicted"/>
<dbReference type="RefSeq" id="XP_031931528.1">
    <property type="nucleotide sequence ID" value="XM_032071890.1"/>
</dbReference>
<reference evidence="1 2" key="1">
    <citation type="submission" date="2019-04" db="EMBL/GenBank/DDBJ databases">
        <title>Friends and foes A comparative genomics studyof 23 Aspergillus species from section Flavi.</title>
        <authorList>
            <consortium name="DOE Joint Genome Institute"/>
            <person name="Kjaerbolling I."/>
            <person name="Vesth T."/>
            <person name="Frisvad J.C."/>
            <person name="Nybo J.L."/>
            <person name="Theobald S."/>
            <person name="Kildgaard S."/>
            <person name="Isbrandt T."/>
            <person name="Kuo A."/>
            <person name="Sato A."/>
            <person name="Lyhne E.K."/>
            <person name="Kogle M.E."/>
            <person name="Wiebenga A."/>
            <person name="Kun R.S."/>
            <person name="Lubbers R.J."/>
            <person name="Makela M.R."/>
            <person name="Barry K."/>
            <person name="Chovatia M."/>
            <person name="Clum A."/>
            <person name="Daum C."/>
            <person name="Haridas S."/>
            <person name="He G."/>
            <person name="LaButti K."/>
            <person name="Lipzen A."/>
            <person name="Mondo S."/>
            <person name="Riley R."/>
            <person name="Salamov A."/>
            <person name="Simmons B.A."/>
            <person name="Magnuson J.K."/>
            <person name="Henrissat B."/>
            <person name="Mortensen U.H."/>
            <person name="Larsen T.O."/>
            <person name="Devries R.P."/>
            <person name="Grigoriev I.V."/>
            <person name="Machida M."/>
            <person name="Baker S.E."/>
            <person name="Andersen M.R."/>
        </authorList>
    </citation>
    <scope>NUCLEOTIDE SEQUENCE [LARGE SCALE GENOMIC DNA]</scope>
    <source>
        <strain evidence="1 2">CBS 763.97</strain>
    </source>
</reference>
<dbReference type="Gene3D" id="1.25.40.20">
    <property type="entry name" value="Ankyrin repeat-containing domain"/>
    <property type="match status" value="1"/>
</dbReference>
<protein>
    <recommendedName>
        <fullName evidence="3">Ankyrin repeat-containing domain protein</fullName>
    </recommendedName>
</protein>
<dbReference type="EMBL" id="ML737584">
    <property type="protein sequence ID" value="KAE8368447.1"/>
    <property type="molecule type" value="Genomic_DNA"/>
</dbReference>
<gene>
    <name evidence="1" type="ORF">BDV27DRAFT_154001</name>
</gene>
<dbReference type="AlphaFoldDB" id="A0A5N7AF07"/>
<evidence type="ECO:0008006" key="3">
    <source>
        <dbReference type="Google" id="ProtNLM"/>
    </source>
</evidence>
<evidence type="ECO:0000313" key="1">
    <source>
        <dbReference type="EMBL" id="KAE8368447.1"/>
    </source>
</evidence>
<accession>A0A5N7AF07</accession>
<organism evidence="1 2">
    <name type="scientific">Aspergillus caelatus</name>
    <dbReference type="NCBI Taxonomy" id="61420"/>
    <lineage>
        <taxon>Eukaryota</taxon>
        <taxon>Fungi</taxon>
        <taxon>Dikarya</taxon>
        <taxon>Ascomycota</taxon>
        <taxon>Pezizomycotina</taxon>
        <taxon>Eurotiomycetes</taxon>
        <taxon>Eurotiomycetidae</taxon>
        <taxon>Eurotiales</taxon>
        <taxon>Aspergillaceae</taxon>
        <taxon>Aspergillus</taxon>
        <taxon>Aspergillus subgen. Circumdati</taxon>
    </lineage>
</organism>
<dbReference type="SUPFAM" id="SSF48403">
    <property type="entry name" value="Ankyrin repeat"/>
    <property type="match status" value="1"/>
</dbReference>
<dbReference type="OrthoDB" id="539213at2759"/>